<dbReference type="EMBL" id="CH476623">
    <property type="protein sequence ID" value="EDN99862.1"/>
    <property type="molecule type" value="Genomic_DNA"/>
</dbReference>
<gene>
    <name evidence="1" type="ORF">SS1G_02720</name>
</gene>
<evidence type="ECO:0000313" key="2">
    <source>
        <dbReference type="Proteomes" id="UP000001312"/>
    </source>
</evidence>
<keyword evidence="2" id="KW-1185">Reference proteome</keyword>
<proteinExistence type="predicted"/>
<dbReference type="RefSeq" id="XP_001596500.1">
    <property type="nucleotide sequence ID" value="XM_001596450.1"/>
</dbReference>
<sequence length="59" mass="6618">MPVTADDVSMILKLMIQAMEKLYFEYDPSLECPHLGIQSPQMINCIPSEIQLSCDLTDG</sequence>
<accession>A7EBN4</accession>
<dbReference type="InParanoid" id="A7EBN4"/>
<organism evidence="1 2">
    <name type="scientific">Sclerotinia sclerotiorum (strain ATCC 18683 / 1980 / Ss-1)</name>
    <name type="common">White mold</name>
    <name type="synonym">Whetzelinia sclerotiorum</name>
    <dbReference type="NCBI Taxonomy" id="665079"/>
    <lineage>
        <taxon>Eukaryota</taxon>
        <taxon>Fungi</taxon>
        <taxon>Dikarya</taxon>
        <taxon>Ascomycota</taxon>
        <taxon>Pezizomycotina</taxon>
        <taxon>Leotiomycetes</taxon>
        <taxon>Helotiales</taxon>
        <taxon>Sclerotiniaceae</taxon>
        <taxon>Sclerotinia</taxon>
    </lineage>
</organism>
<dbReference type="GeneID" id="5492210"/>
<evidence type="ECO:0000313" key="1">
    <source>
        <dbReference type="EMBL" id="EDN99862.1"/>
    </source>
</evidence>
<dbReference type="KEGG" id="ssl:SS1G_02720"/>
<protein>
    <submittedName>
        <fullName evidence="1">Uncharacterized protein</fullName>
    </submittedName>
</protein>
<dbReference type="AlphaFoldDB" id="A7EBN4"/>
<name>A7EBN4_SCLS1</name>
<dbReference type="Proteomes" id="UP000001312">
    <property type="component" value="Unassembled WGS sequence"/>
</dbReference>
<reference evidence="2" key="1">
    <citation type="journal article" date="2011" name="PLoS Genet.">
        <title>Genomic analysis of the necrotrophic fungal pathogens Sclerotinia sclerotiorum and Botrytis cinerea.</title>
        <authorList>
            <person name="Amselem J."/>
            <person name="Cuomo C.A."/>
            <person name="van Kan J.A."/>
            <person name="Viaud M."/>
            <person name="Benito E.P."/>
            <person name="Couloux A."/>
            <person name="Coutinho P.M."/>
            <person name="de Vries R.P."/>
            <person name="Dyer P.S."/>
            <person name="Fillinger S."/>
            <person name="Fournier E."/>
            <person name="Gout L."/>
            <person name="Hahn M."/>
            <person name="Kohn L."/>
            <person name="Lapalu N."/>
            <person name="Plummer K.M."/>
            <person name="Pradier J.M."/>
            <person name="Quevillon E."/>
            <person name="Sharon A."/>
            <person name="Simon A."/>
            <person name="ten Have A."/>
            <person name="Tudzynski B."/>
            <person name="Tudzynski P."/>
            <person name="Wincker P."/>
            <person name="Andrew M."/>
            <person name="Anthouard V."/>
            <person name="Beever R.E."/>
            <person name="Beffa R."/>
            <person name="Benoit I."/>
            <person name="Bouzid O."/>
            <person name="Brault B."/>
            <person name="Chen Z."/>
            <person name="Choquer M."/>
            <person name="Collemare J."/>
            <person name="Cotton P."/>
            <person name="Danchin E.G."/>
            <person name="Da Silva C."/>
            <person name="Gautier A."/>
            <person name="Giraud C."/>
            <person name="Giraud T."/>
            <person name="Gonzalez C."/>
            <person name="Grossetete S."/>
            <person name="Guldener U."/>
            <person name="Henrissat B."/>
            <person name="Howlett B.J."/>
            <person name="Kodira C."/>
            <person name="Kretschmer M."/>
            <person name="Lappartient A."/>
            <person name="Leroch M."/>
            <person name="Levis C."/>
            <person name="Mauceli E."/>
            <person name="Neuveglise C."/>
            <person name="Oeser B."/>
            <person name="Pearson M."/>
            <person name="Poulain J."/>
            <person name="Poussereau N."/>
            <person name="Quesneville H."/>
            <person name="Rascle C."/>
            <person name="Schumacher J."/>
            <person name="Segurens B."/>
            <person name="Sexton A."/>
            <person name="Silva E."/>
            <person name="Sirven C."/>
            <person name="Soanes D.M."/>
            <person name="Talbot N.J."/>
            <person name="Templeton M."/>
            <person name="Yandava C."/>
            <person name="Yarden O."/>
            <person name="Zeng Q."/>
            <person name="Rollins J.A."/>
            <person name="Lebrun M.H."/>
            <person name="Dickman M."/>
        </authorList>
    </citation>
    <scope>NUCLEOTIDE SEQUENCE [LARGE SCALE GENOMIC DNA]</scope>
    <source>
        <strain evidence="2">ATCC 18683 / 1980 / Ss-1</strain>
    </source>
</reference>
<dbReference type="HOGENOM" id="CLU_2962259_0_0_1"/>